<keyword evidence="2" id="KW-0808">Transferase</keyword>
<evidence type="ECO:0000259" key="1">
    <source>
        <dbReference type="PROSITE" id="PS51186"/>
    </source>
</evidence>
<feature type="domain" description="N-acetyltransferase" evidence="1">
    <location>
        <begin position="14"/>
        <end position="175"/>
    </location>
</feature>
<organism evidence="2 3">
    <name type="scientific">Ectobacillus funiculus</name>
    <dbReference type="NCBI Taxonomy" id="137993"/>
    <lineage>
        <taxon>Bacteria</taxon>
        <taxon>Bacillati</taxon>
        <taxon>Bacillota</taxon>
        <taxon>Bacilli</taxon>
        <taxon>Bacillales</taxon>
        <taxon>Bacillaceae</taxon>
        <taxon>Ectobacillus</taxon>
    </lineage>
</organism>
<dbReference type="PANTHER" id="PTHR43792">
    <property type="entry name" value="GNAT FAMILY, PUTATIVE (AFU_ORTHOLOGUE AFUA_3G00765)-RELATED-RELATED"/>
    <property type="match status" value="1"/>
</dbReference>
<comment type="caution">
    <text evidence="2">The sequence shown here is derived from an EMBL/GenBank/DDBJ whole genome shotgun (WGS) entry which is preliminary data.</text>
</comment>
<dbReference type="EMBL" id="JBHMAF010000196">
    <property type="protein sequence ID" value="MFB9761879.1"/>
    <property type="molecule type" value="Genomic_DNA"/>
</dbReference>
<gene>
    <name evidence="2" type="ORF">ACFFMS_26995</name>
</gene>
<dbReference type="Proteomes" id="UP001589609">
    <property type="component" value="Unassembled WGS sequence"/>
</dbReference>
<sequence>MIFFSFPVLETERFRLRELTKEDAPHLYGYFSDEEVVQYYGLEPFTRKEQAEQFVTQIKSGFRNGMMIRWAIINKETGEFLGTVGYHNWNRQHRRAEIGYELKKEVWRKGIMTEVLKTAIPFGFDRLLLNRIGATVRAENISSRQLLRKFRFSEEGILQEYQCYLGEFYDLLMYGLTRSTYEEKTGQKQC</sequence>
<dbReference type="PROSITE" id="PS51186">
    <property type="entry name" value="GNAT"/>
    <property type="match status" value="1"/>
</dbReference>
<protein>
    <submittedName>
        <fullName evidence="2">GNAT family N-acetyltransferase</fullName>
        <ecNumber evidence="2">2.3.-.-</ecNumber>
    </submittedName>
</protein>
<dbReference type="GO" id="GO:0016746">
    <property type="term" value="F:acyltransferase activity"/>
    <property type="evidence" value="ECO:0007669"/>
    <property type="project" value="UniProtKB-KW"/>
</dbReference>
<dbReference type="RefSeq" id="WP_379951962.1">
    <property type="nucleotide sequence ID" value="NZ_JBHMAF010000196.1"/>
</dbReference>
<keyword evidence="2" id="KW-0012">Acyltransferase</keyword>
<proteinExistence type="predicted"/>
<dbReference type="EC" id="2.3.-.-" evidence="2"/>
<reference evidence="2 3" key="1">
    <citation type="submission" date="2024-09" db="EMBL/GenBank/DDBJ databases">
        <authorList>
            <person name="Sun Q."/>
            <person name="Mori K."/>
        </authorList>
    </citation>
    <scope>NUCLEOTIDE SEQUENCE [LARGE SCALE GENOMIC DNA]</scope>
    <source>
        <strain evidence="2 3">JCM 11201</strain>
    </source>
</reference>
<evidence type="ECO:0000313" key="2">
    <source>
        <dbReference type="EMBL" id="MFB9761879.1"/>
    </source>
</evidence>
<dbReference type="InterPro" id="IPR016181">
    <property type="entry name" value="Acyl_CoA_acyltransferase"/>
</dbReference>
<dbReference type="InterPro" id="IPR000182">
    <property type="entry name" value="GNAT_dom"/>
</dbReference>
<dbReference type="InterPro" id="IPR051531">
    <property type="entry name" value="N-acetyltransferase"/>
</dbReference>
<dbReference type="PANTHER" id="PTHR43792:SF9">
    <property type="entry name" value="RIBOSOMAL-PROTEIN-ALANINE ACETYLTRANSFERASE"/>
    <property type="match status" value="1"/>
</dbReference>
<dbReference type="Pfam" id="PF13302">
    <property type="entry name" value="Acetyltransf_3"/>
    <property type="match status" value="1"/>
</dbReference>
<keyword evidence="3" id="KW-1185">Reference proteome</keyword>
<evidence type="ECO:0000313" key="3">
    <source>
        <dbReference type="Proteomes" id="UP001589609"/>
    </source>
</evidence>
<dbReference type="Gene3D" id="3.40.630.30">
    <property type="match status" value="1"/>
</dbReference>
<name>A0ABV5WMH9_9BACI</name>
<dbReference type="SUPFAM" id="SSF55729">
    <property type="entry name" value="Acyl-CoA N-acyltransferases (Nat)"/>
    <property type="match status" value="1"/>
</dbReference>
<accession>A0ABV5WMH9</accession>